<dbReference type="PROSITE" id="PS50102">
    <property type="entry name" value="RRM"/>
    <property type="match status" value="1"/>
</dbReference>
<evidence type="ECO:0000256" key="8">
    <source>
        <dbReference type="ARBA" id="ARBA00022771"/>
    </source>
</evidence>
<gene>
    <name evidence="19" type="ORF">HYPBUDRAFT_98763</name>
</gene>
<feature type="zinc finger region" description="C3H1-type" evidence="16">
    <location>
        <begin position="65"/>
        <end position="87"/>
    </location>
</feature>
<evidence type="ECO:0000256" key="6">
    <source>
        <dbReference type="ARBA" id="ARBA00022723"/>
    </source>
</evidence>
<dbReference type="GO" id="GO:0000387">
    <property type="term" value="P:spliceosomal snRNP assembly"/>
    <property type="evidence" value="ECO:0007669"/>
    <property type="project" value="EnsemblFungi"/>
</dbReference>
<dbReference type="AlphaFoldDB" id="A0A1E4RR54"/>
<evidence type="ECO:0000259" key="17">
    <source>
        <dbReference type="PROSITE" id="PS50102"/>
    </source>
</evidence>
<keyword evidence="11" id="KW-0508">mRNA splicing</keyword>
<keyword evidence="5" id="KW-0507">mRNA processing</keyword>
<dbReference type="OrthoDB" id="10251848at2759"/>
<evidence type="ECO:0000256" key="10">
    <source>
        <dbReference type="ARBA" id="ARBA00022884"/>
    </source>
</evidence>
<evidence type="ECO:0000256" key="5">
    <source>
        <dbReference type="ARBA" id="ARBA00022664"/>
    </source>
</evidence>
<evidence type="ECO:0000256" key="16">
    <source>
        <dbReference type="PROSITE-ProRule" id="PRU00723"/>
    </source>
</evidence>
<dbReference type="FunFam" id="3.30.70.330:FF:000502">
    <property type="entry name" value="Pre-mRNA-splicing factor cwc2, putative"/>
    <property type="match status" value="1"/>
</dbReference>
<keyword evidence="10 15" id="KW-0694">RNA-binding</keyword>
<dbReference type="InterPro" id="IPR039171">
    <property type="entry name" value="Cwc2/Slt11"/>
</dbReference>
<dbReference type="InterPro" id="IPR034181">
    <property type="entry name" value="Cwc2_RRM"/>
</dbReference>
<comment type="subcellular location">
    <subcellularLocation>
        <location evidence="1">Nucleus</location>
    </subcellularLocation>
</comment>
<keyword evidence="13" id="KW-0131">Cell cycle</keyword>
<dbReference type="InterPro" id="IPR036855">
    <property type="entry name" value="Znf_CCCH_sf"/>
</dbReference>
<evidence type="ECO:0000256" key="2">
    <source>
        <dbReference type="ARBA" id="ARBA00008024"/>
    </source>
</evidence>
<keyword evidence="20" id="KW-1185">Reference proteome</keyword>
<evidence type="ECO:0000256" key="14">
    <source>
        <dbReference type="ARBA" id="ARBA00025224"/>
    </source>
</evidence>
<name>A0A1E4RR54_9ASCO</name>
<dbReference type="SUPFAM" id="SSF54928">
    <property type="entry name" value="RNA-binding domain, RBD"/>
    <property type="match status" value="1"/>
</dbReference>
<dbReference type="Pfam" id="PF00076">
    <property type="entry name" value="RRM_1"/>
    <property type="match status" value="1"/>
</dbReference>
<dbReference type="GO" id="GO:0071007">
    <property type="term" value="C:U2-type catalytic step 2 spliceosome"/>
    <property type="evidence" value="ECO:0007669"/>
    <property type="project" value="EnsemblFungi"/>
</dbReference>
<accession>A0A1E4RR54</accession>
<comment type="subunit">
    <text evidence="3">Associated with the spliceosome.</text>
</comment>
<proteinExistence type="inferred from homology"/>
<keyword evidence="7" id="KW-0747">Spliceosome</keyword>
<dbReference type="GO" id="GO:0071006">
    <property type="term" value="C:U2-type catalytic step 1 spliceosome"/>
    <property type="evidence" value="ECO:0007669"/>
    <property type="project" value="EnsemblFungi"/>
</dbReference>
<keyword evidence="6 16" id="KW-0479">Metal-binding</keyword>
<dbReference type="EMBL" id="KV454538">
    <property type="protein sequence ID" value="ODV69759.1"/>
    <property type="molecule type" value="Genomic_DNA"/>
</dbReference>
<keyword evidence="9 16" id="KW-0862">Zinc</keyword>
<dbReference type="InterPro" id="IPR032297">
    <property type="entry name" value="Torus"/>
</dbReference>
<evidence type="ECO:0000256" key="13">
    <source>
        <dbReference type="ARBA" id="ARBA00023306"/>
    </source>
</evidence>
<keyword evidence="8 16" id="KW-0863">Zinc-finger</keyword>
<feature type="non-terminal residue" evidence="19">
    <location>
        <position position="1"/>
    </location>
</feature>
<dbReference type="GO" id="GO:0017070">
    <property type="term" value="F:U6 snRNA binding"/>
    <property type="evidence" value="ECO:0007669"/>
    <property type="project" value="EnsemblFungi"/>
</dbReference>
<dbReference type="Proteomes" id="UP000095085">
    <property type="component" value="Unassembled WGS sequence"/>
</dbReference>
<evidence type="ECO:0000313" key="19">
    <source>
        <dbReference type="EMBL" id="ODV69759.1"/>
    </source>
</evidence>
<dbReference type="GO" id="GO:0045787">
    <property type="term" value="P:positive regulation of cell cycle"/>
    <property type="evidence" value="ECO:0007669"/>
    <property type="project" value="EnsemblFungi"/>
</dbReference>
<dbReference type="GO" id="GO:0045292">
    <property type="term" value="P:mRNA cis splicing, via spliceosome"/>
    <property type="evidence" value="ECO:0007669"/>
    <property type="project" value="EnsemblFungi"/>
</dbReference>
<evidence type="ECO:0000256" key="11">
    <source>
        <dbReference type="ARBA" id="ARBA00023187"/>
    </source>
</evidence>
<sequence length="246" mass="28099">PARLQVDPESIPDDDKPPQTGSVFNVWYLKWSGGDSSSNPYTKLNFRVNIKKDSGYTKAKHSNYICLFFARGCCYLGKNCPYLHRLPTSEDYFIPTQDCFGRDKTSEYKDDMSGVGSFKKINKTLYIGGLTKTNNSNIQNILTKHFEEFGNIEKIKILFNKNCAFITYKLEYQAQFAKEAMQNQSIVGDDILNIKWANEDPDPNSQKQKQNALEDEALNTVKKLLNDKSKDNKVTVQEVESEGEEE</sequence>
<dbReference type="PROSITE" id="PS50103">
    <property type="entry name" value="ZF_C3H1"/>
    <property type="match status" value="1"/>
</dbReference>
<dbReference type="GO" id="GO:0036002">
    <property type="term" value="F:pre-mRNA binding"/>
    <property type="evidence" value="ECO:0007669"/>
    <property type="project" value="EnsemblFungi"/>
</dbReference>
<dbReference type="SMART" id="SM00360">
    <property type="entry name" value="RRM"/>
    <property type="match status" value="1"/>
</dbReference>
<dbReference type="GO" id="GO:0033120">
    <property type="term" value="P:positive regulation of RNA splicing"/>
    <property type="evidence" value="ECO:0007669"/>
    <property type="project" value="EnsemblFungi"/>
</dbReference>
<dbReference type="InterPro" id="IPR012677">
    <property type="entry name" value="Nucleotide-bd_a/b_plait_sf"/>
</dbReference>
<organism evidence="19 20">
    <name type="scientific">Hyphopichia burtonii NRRL Y-1933</name>
    <dbReference type="NCBI Taxonomy" id="984485"/>
    <lineage>
        <taxon>Eukaryota</taxon>
        <taxon>Fungi</taxon>
        <taxon>Dikarya</taxon>
        <taxon>Ascomycota</taxon>
        <taxon>Saccharomycotina</taxon>
        <taxon>Pichiomycetes</taxon>
        <taxon>Debaryomycetaceae</taxon>
        <taxon>Hyphopichia</taxon>
    </lineage>
</organism>
<evidence type="ECO:0000256" key="4">
    <source>
        <dbReference type="ARBA" id="ARBA00017295"/>
    </source>
</evidence>
<dbReference type="STRING" id="984485.A0A1E4RR54"/>
<reference evidence="20" key="1">
    <citation type="submission" date="2016-05" db="EMBL/GenBank/DDBJ databases">
        <title>Comparative genomics of biotechnologically important yeasts.</title>
        <authorList>
            <consortium name="DOE Joint Genome Institute"/>
            <person name="Riley R."/>
            <person name="Haridas S."/>
            <person name="Wolfe K.H."/>
            <person name="Lopes M.R."/>
            <person name="Hittinger C.T."/>
            <person name="Goker M."/>
            <person name="Salamov A."/>
            <person name="Wisecaver J."/>
            <person name="Long T.M."/>
            <person name="Aerts A.L."/>
            <person name="Barry K."/>
            <person name="Choi C."/>
            <person name="Clum A."/>
            <person name="Coughlan A.Y."/>
            <person name="Deshpande S."/>
            <person name="Douglass A.P."/>
            <person name="Hanson S.J."/>
            <person name="Klenk H.-P."/>
            <person name="Labutti K."/>
            <person name="Lapidus A."/>
            <person name="Lindquist E."/>
            <person name="Lipzen A."/>
            <person name="Meier-Kolthoff J.P."/>
            <person name="Ohm R.A."/>
            <person name="Otillar R.P."/>
            <person name="Pangilinan J."/>
            <person name="Peng Y."/>
            <person name="Rokas A."/>
            <person name="Rosa C.A."/>
            <person name="Scheuner C."/>
            <person name="Sibirny A.A."/>
            <person name="Slot J.C."/>
            <person name="Stielow J.B."/>
            <person name="Sun H."/>
            <person name="Kurtzman C.P."/>
            <person name="Blackwell M."/>
            <person name="Grigoriev I.V."/>
            <person name="Jeffries T.W."/>
        </authorList>
    </citation>
    <scope>NUCLEOTIDE SEQUENCE [LARGE SCALE GENOMIC DNA]</scope>
    <source>
        <strain evidence="20">NRRL Y-1933</strain>
    </source>
</reference>
<protein>
    <recommendedName>
        <fullName evidence="4">Pre-mRNA-splicing factor CWC2</fullName>
    </recommendedName>
</protein>
<dbReference type="Pfam" id="PF16131">
    <property type="entry name" value="Torus"/>
    <property type="match status" value="1"/>
</dbReference>
<evidence type="ECO:0000313" key="20">
    <source>
        <dbReference type="Proteomes" id="UP000095085"/>
    </source>
</evidence>
<evidence type="ECO:0000256" key="7">
    <source>
        <dbReference type="ARBA" id="ARBA00022728"/>
    </source>
</evidence>
<comment type="function">
    <text evidence="14">Involved in the first step of pre-mRNA splicing. Required for cell growth and cell cycle control. Plays a role in the levels of the U1, U4, U5 and U6 snRNAs and the maintenance of the U4/U6 snRNA complex. May provide the link between the 'nineteen complex' NTC spliceosome protein complex and the spliceosome through the U6 snRNA. Associates predominantly with U6 snRNAs in assembled active spliceosomes. Binds directly to the internal stem-loop (ISL) domain of the U6 snRNA and to the pre-mRNA intron near the 5' splice site during the activation and catalytic phases of the spliceosome cycle.</text>
</comment>
<evidence type="ECO:0000256" key="3">
    <source>
        <dbReference type="ARBA" id="ARBA00011524"/>
    </source>
</evidence>
<evidence type="ECO:0000256" key="12">
    <source>
        <dbReference type="ARBA" id="ARBA00023242"/>
    </source>
</evidence>
<feature type="non-terminal residue" evidence="19">
    <location>
        <position position="246"/>
    </location>
</feature>
<dbReference type="InterPro" id="IPR000504">
    <property type="entry name" value="RRM_dom"/>
</dbReference>
<evidence type="ECO:0000256" key="1">
    <source>
        <dbReference type="ARBA" id="ARBA00004123"/>
    </source>
</evidence>
<keyword evidence="12" id="KW-0539">Nucleus</keyword>
<dbReference type="SUPFAM" id="SSF90229">
    <property type="entry name" value="CCCH zinc finger"/>
    <property type="match status" value="1"/>
</dbReference>
<evidence type="ECO:0000256" key="9">
    <source>
        <dbReference type="ARBA" id="ARBA00022833"/>
    </source>
</evidence>
<dbReference type="Gene3D" id="3.30.70.330">
    <property type="match status" value="1"/>
</dbReference>
<dbReference type="PANTHER" id="PTHR14089">
    <property type="entry name" value="PRE-MRNA-SPLICING FACTOR RBM22"/>
    <property type="match status" value="1"/>
</dbReference>
<dbReference type="InterPro" id="IPR035979">
    <property type="entry name" value="RBD_domain_sf"/>
</dbReference>
<dbReference type="GO" id="GO:0008270">
    <property type="term" value="F:zinc ion binding"/>
    <property type="evidence" value="ECO:0007669"/>
    <property type="project" value="UniProtKB-KW"/>
</dbReference>
<dbReference type="RefSeq" id="XP_020078826.1">
    <property type="nucleotide sequence ID" value="XM_020224019.1"/>
</dbReference>
<comment type="similarity">
    <text evidence="2">Belongs to the RRM CWC2 family.</text>
</comment>
<feature type="domain" description="C3H1-type" evidence="18">
    <location>
        <begin position="65"/>
        <end position="87"/>
    </location>
</feature>
<feature type="domain" description="RRM" evidence="17">
    <location>
        <begin position="123"/>
        <end position="199"/>
    </location>
</feature>
<dbReference type="CDD" id="cd12360">
    <property type="entry name" value="RRM_cwf2"/>
    <property type="match status" value="1"/>
</dbReference>
<evidence type="ECO:0000256" key="15">
    <source>
        <dbReference type="PROSITE-ProRule" id="PRU00176"/>
    </source>
</evidence>
<evidence type="ECO:0000259" key="18">
    <source>
        <dbReference type="PROSITE" id="PS50103"/>
    </source>
</evidence>
<dbReference type="InterPro" id="IPR000571">
    <property type="entry name" value="Znf_CCCH"/>
</dbReference>
<dbReference type="GeneID" id="30998568"/>
<dbReference type="GO" id="GO:0000974">
    <property type="term" value="C:Prp19 complex"/>
    <property type="evidence" value="ECO:0007669"/>
    <property type="project" value="EnsemblFungi"/>
</dbReference>
<dbReference type="PANTHER" id="PTHR14089:SF2">
    <property type="entry name" value="PRE-MRNA-SPLICING FACTOR CWC2"/>
    <property type="match status" value="1"/>
</dbReference>